<reference evidence="1 3" key="2">
    <citation type="submission" date="2018-11" db="EMBL/GenBank/DDBJ databases">
        <authorList>
            <consortium name="Pathogen Informatics"/>
        </authorList>
    </citation>
    <scope>NUCLEOTIDE SEQUENCE [LARGE SCALE GENOMIC DNA]</scope>
</reference>
<dbReference type="EMBL" id="UYYG01000001">
    <property type="protein sequence ID" value="VDN50077.1"/>
    <property type="molecule type" value="Genomic_DNA"/>
</dbReference>
<evidence type="ECO:0000313" key="3">
    <source>
        <dbReference type="Proteomes" id="UP000274756"/>
    </source>
</evidence>
<reference evidence="4" key="1">
    <citation type="submission" date="2017-02" db="UniProtKB">
        <authorList>
            <consortium name="WormBaseParasite"/>
        </authorList>
    </citation>
    <scope>IDENTIFICATION</scope>
</reference>
<dbReference type="InterPro" id="IPR013083">
    <property type="entry name" value="Znf_RING/FYVE/PHD"/>
</dbReference>
<name>A0A0N4U773_DRAME</name>
<dbReference type="Proteomes" id="UP000274756">
    <property type="component" value="Unassembled WGS sequence"/>
</dbReference>
<dbReference type="WBParaSite" id="DME_0000282101-mRNA-1">
    <property type="protein sequence ID" value="DME_0000282101-mRNA-1"/>
    <property type="gene ID" value="DME_0000282101"/>
</dbReference>
<dbReference type="AlphaFoldDB" id="A0A0N4U773"/>
<keyword evidence="3" id="KW-1185">Reference proteome</keyword>
<sequence>MPQYFDNEIPYFGRKSSKDLKIYRNSKQKIAPDCVMKCLEQQPFWEYLSSDGTVNNDFLQVHNYYKKQIIAASKLFFDRFHIAYSIKKKKNWKLIDETKRNISGIQDERASLLVMVVKVNSSILYQSEKFVNTLDHVPVDEIHLIDVKKHEIHMKTKDLLYGEIFHPHKAIRQNVPSHVWYKKRISRRYHPAPILNLSVFGLSDKVVVVLKELISKYSNRWLNMDKKWIRKYKYNEKNGRKKKERKDRRFDQYKNFFAFEYEGNVYEPFDEDFIEKWFLKPKINDTSQFYKEKDIKKNGMKKERKDYRNKKFFLLKYQEYESYNEDLEEIQFLEQEINEIFPTLHESHFCTSDFFVDRSSVLKSKRQRKGKIPKIRSKEFEQWFSDNPAHELHEDGFVDDEKRRVIDSKQNNVFSYVPLPLYNIFLNQQEAEFVKCRLLPNTQPVSNIIPISYTVDFNWRHNPHLELPEFLKNYYGSIIIQPILYGSSQREFLRIILNPFTSEDDKFDEDVKSSLLVSRSSFEKFLPRTVQLHSYDASSACCIFLQEMFLTEYEDQQDELCLPSYDSDFYCSVCGENDKYKYGFALQCKHYFCADCWGQYAVERISLARVPVLCLKTFCNEKLSLDQMRIFLSSKICNRYKNLLFNKGMMRKEWTYCRKCSKILHIPECSKIEKSCGICKCGSSV</sequence>
<organism evidence="2 4">
    <name type="scientific">Dracunculus medinensis</name>
    <name type="common">Guinea worm</name>
    <dbReference type="NCBI Taxonomy" id="318479"/>
    <lineage>
        <taxon>Eukaryota</taxon>
        <taxon>Metazoa</taxon>
        <taxon>Ecdysozoa</taxon>
        <taxon>Nematoda</taxon>
        <taxon>Chromadorea</taxon>
        <taxon>Rhabditida</taxon>
        <taxon>Spirurina</taxon>
        <taxon>Dracunculoidea</taxon>
        <taxon>Dracunculidae</taxon>
        <taxon>Dracunculus</taxon>
    </lineage>
</organism>
<evidence type="ECO:0000313" key="2">
    <source>
        <dbReference type="Proteomes" id="UP000038040"/>
    </source>
</evidence>
<protein>
    <submittedName>
        <fullName evidence="4">RING-type domain-containing protein</fullName>
    </submittedName>
</protein>
<dbReference type="Proteomes" id="UP000038040">
    <property type="component" value="Unplaced"/>
</dbReference>
<evidence type="ECO:0000313" key="1">
    <source>
        <dbReference type="EMBL" id="VDN50077.1"/>
    </source>
</evidence>
<dbReference type="Gene3D" id="3.30.40.10">
    <property type="entry name" value="Zinc/RING finger domain, C3HC4 (zinc finger)"/>
    <property type="match status" value="1"/>
</dbReference>
<gene>
    <name evidence="1" type="ORF">DME_LOCUS50</name>
</gene>
<accession>A0A0N4U773</accession>
<dbReference type="STRING" id="318479.A0A0N4U773"/>
<dbReference type="OrthoDB" id="10009520at2759"/>
<evidence type="ECO:0000313" key="4">
    <source>
        <dbReference type="WBParaSite" id="DME_0000282101-mRNA-1"/>
    </source>
</evidence>
<dbReference type="SUPFAM" id="SSF57850">
    <property type="entry name" value="RING/U-box"/>
    <property type="match status" value="1"/>
</dbReference>
<proteinExistence type="predicted"/>